<dbReference type="RefSeq" id="WP_318348236.1">
    <property type="nucleotide sequence ID" value="NZ_AP018694.1"/>
</dbReference>
<evidence type="ECO:0000256" key="4">
    <source>
        <dbReference type="SAM" id="Coils"/>
    </source>
</evidence>
<evidence type="ECO:0000256" key="3">
    <source>
        <dbReference type="ARBA" id="ARBA00023125"/>
    </source>
</evidence>
<gene>
    <name evidence="6" type="ORF">AQPE_4231</name>
</gene>
<evidence type="ECO:0000256" key="1">
    <source>
        <dbReference type="ARBA" id="ARBA00010923"/>
    </source>
</evidence>
<dbReference type="KEGG" id="anf:AQPE_4231"/>
<dbReference type="Proteomes" id="UP001193389">
    <property type="component" value="Chromosome"/>
</dbReference>
<evidence type="ECO:0000313" key="6">
    <source>
        <dbReference type="EMBL" id="BBE20040.1"/>
    </source>
</evidence>
<dbReference type="PANTHER" id="PTHR30408:SF12">
    <property type="entry name" value="TYPE I RESTRICTION ENZYME MJAVIII SPECIFICITY SUBUNIT"/>
    <property type="match status" value="1"/>
</dbReference>
<dbReference type="Pfam" id="PF01420">
    <property type="entry name" value="Methylase_S"/>
    <property type="match status" value="2"/>
</dbReference>
<keyword evidence="7" id="KW-1185">Reference proteome</keyword>
<dbReference type="REBASE" id="371608">
    <property type="entry name" value="S.PbaG22ORF4230P"/>
</dbReference>
<keyword evidence="4" id="KW-0175">Coiled coil</keyword>
<dbReference type="AlphaFoldDB" id="A0A5K7SEN6"/>
<dbReference type="PANTHER" id="PTHR30408">
    <property type="entry name" value="TYPE-1 RESTRICTION ENZYME ECOKI SPECIFICITY PROTEIN"/>
    <property type="match status" value="1"/>
</dbReference>
<feature type="domain" description="Type I restriction modification DNA specificity" evidence="5">
    <location>
        <begin position="253"/>
        <end position="366"/>
    </location>
</feature>
<dbReference type="GO" id="GO:0009307">
    <property type="term" value="P:DNA restriction-modification system"/>
    <property type="evidence" value="ECO:0007669"/>
    <property type="project" value="UniProtKB-KW"/>
</dbReference>
<dbReference type="InterPro" id="IPR044946">
    <property type="entry name" value="Restrct_endonuc_typeI_TRD_sf"/>
</dbReference>
<keyword evidence="2" id="KW-0680">Restriction system</keyword>
<feature type="domain" description="Type I restriction modification DNA specificity" evidence="5">
    <location>
        <begin position="4"/>
        <end position="170"/>
    </location>
</feature>
<dbReference type="CDD" id="cd17244">
    <property type="entry name" value="RMtype1_S_Apa101655I-TRD2-CR2_like"/>
    <property type="match status" value="1"/>
</dbReference>
<dbReference type="EMBL" id="AP018694">
    <property type="protein sequence ID" value="BBE20040.1"/>
    <property type="molecule type" value="Genomic_DNA"/>
</dbReference>
<dbReference type="Gene3D" id="3.90.220.20">
    <property type="entry name" value="DNA methylase specificity domains"/>
    <property type="match status" value="2"/>
</dbReference>
<comment type="similarity">
    <text evidence="1">Belongs to the type-I restriction system S methylase family.</text>
</comment>
<protein>
    <submittedName>
        <fullName evidence="6">Type I restriction-modification system, specificity subunit S</fullName>
    </submittedName>
</protein>
<dbReference type="InterPro" id="IPR000055">
    <property type="entry name" value="Restrct_endonuc_typeI_TRD"/>
</dbReference>
<keyword evidence="3" id="KW-0238">DNA-binding</keyword>
<feature type="coiled-coil region" evidence="4">
    <location>
        <begin position="361"/>
        <end position="388"/>
    </location>
</feature>
<evidence type="ECO:0000313" key="7">
    <source>
        <dbReference type="Proteomes" id="UP001193389"/>
    </source>
</evidence>
<name>A0A5K7SEN6_9BACT</name>
<dbReference type="SUPFAM" id="SSF116734">
    <property type="entry name" value="DNA methylase specificity domain"/>
    <property type="match status" value="2"/>
</dbReference>
<accession>A0A5K7SEN6</accession>
<evidence type="ECO:0000256" key="2">
    <source>
        <dbReference type="ARBA" id="ARBA00022747"/>
    </source>
</evidence>
<dbReference type="InterPro" id="IPR052021">
    <property type="entry name" value="Type-I_RS_S_subunit"/>
</dbReference>
<sequence>MKFRKYKLEDVCNIQIGKTPRREVKEYWGKGYSWVSISDLKSRIITTTKEEITESAIKECGCKLIPKGTILMSFKLSIGKLAFAGKDLYTNEAIVGLEIKDKKLLHPDYLLYVLKIIPLVGSNNAAMGATLNKESLKILQLPIPSLSDQLHIANLLSKAENLITQRKQSIALLDEFLKSTFLEMFGDPVRNEKGWGKNTLNTVINGIDSGWSPVCLNKPRNNESEWAILKLSAVTYRKFNPLENKLLDQSISIKKGIVPQSGDLLFSRKNTYQLVGAAAFVFEDHKRLLLPDTIFRINYKKDKIDGLYLWFLLNDFTFRNVIQSLASGASGSMPNISKEKLNRLKISIPPIKLQTQFAQIVEKTEALKVQYQSSLQELENLYGSLSQRAFRGELTLNQAEQQVLMAAEPEAKYGKVIEFTPKKCDSTERAILAGHIINKTNKEDFGRVKFQKLLHLTEYFCKIDIDSNFSKNVAGPHDRLLINEIESTLERYRFYDINQSCKGNHKVNYRALSSVDELEDIFNTTFESERERIDAFLSKFRKSSWEQCEIVSTLYAVWNNRLIMNQEITDDLLKQDFLNWDVQKIKYLDRMDGALQWMKDKGVVPDGWGKLIE</sequence>
<proteinExistence type="inferred from homology"/>
<dbReference type="GO" id="GO:0003677">
    <property type="term" value="F:DNA binding"/>
    <property type="evidence" value="ECO:0007669"/>
    <property type="project" value="UniProtKB-KW"/>
</dbReference>
<organism evidence="6 7">
    <name type="scientific">Aquipluma nitroreducens</name>
    <dbReference type="NCBI Taxonomy" id="2010828"/>
    <lineage>
        <taxon>Bacteria</taxon>
        <taxon>Pseudomonadati</taxon>
        <taxon>Bacteroidota</taxon>
        <taxon>Bacteroidia</taxon>
        <taxon>Marinilabiliales</taxon>
        <taxon>Prolixibacteraceae</taxon>
        <taxon>Aquipluma</taxon>
    </lineage>
</organism>
<reference evidence="6" key="1">
    <citation type="journal article" date="2020" name="Int. J. Syst. Evol. Microbiol.">
        <title>Aquipluma nitroreducens gen. nov. sp. nov., a novel facultatively anaerobic bacterium isolated from a freshwater lake.</title>
        <authorList>
            <person name="Watanabe M."/>
            <person name="Kojima H."/>
            <person name="Fukui M."/>
        </authorList>
    </citation>
    <scope>NUCLEOTIDE SEQUENCE</scope>
    <source>
        <strain evidence="6">MeG22</strain>
    </source>
</reference>
<evidence type="ECO:0000259" key="5">
    <source>
        <dbReference type="Pfam" id="PF01420"/>
    </source>
</evidence>
<dbReference type="CDD" id="cd17261">
    <property type="entry name" value="RMtype1_S_EcoKI-TRD2-CR2_like"/>
    <property type="match status" value="1"/>
</dbReference>